<accession>A0ACC2KQZ4</accession>
<reference evidence="1 2" key="1">
    <citation type="journal article" date="2022" name="Hortic Res">
        <title>A haplotype resolved chromosomal level avocado genome allows analysis of novel avocado genes.</title>
        <authorList>
            <person name="Nath O."/>
            <person name="Fletcher S.J."/>
            <person name="Hayward A."/>
            <person name="Shaw L.M."/>
            <person name="Masouleh A.K."/>
            <person name="Furtado A."/>
            <person name="Henry R.J."/>
            <person name="Mitter N."/>
        </authorList>
    </citation>
    <scope>NUCLEOTIDE SEQUENCE [LARGE SCALE GENOMIC DNA]</scope>
    <source>
        <strain evidence="2">cv. Hass</strain>
    </source>
</reference>
<name>A0ACC2KQZ4_PERAE</name>
<gene>
    <name evidence="1" type="ORF">MRB53_031919</name>
</gene>
<organism evidence="1 2">
    <name type="scientific">Persea americana</name>
    <name type="common">Avocado</name>
    <dbReference type="NCBI Taxonomy" id="3435"/>
    <lineage>
        <taxon>Eukaryota</taxon>
        <taxon>Viridiplantae</taxon>
        <taxon>Streptophyta</taxon>
        <taxon>Embryophyta</taxon>
        <taxon>Tracheophyta</taxon>
        <taxon>Spermatophyta</taxon>
        <taxon>Magnoliopsida</taxon>
        <taxon>Magnoliidae</taxon>
        <taxon>Laurales</taxon>
        <taxon>Lauraceae</taxon>
        <taxon>Persea</taxon>
    </lineage>
</organism>
<evidence type="ECO:0000313" key="1">
    <source>
        <dbReference type="EMBL" id="KAJ8623390.1"/>
    </source>
</evidence>
<comment type="caution">
    <text evidence="1">The sequence shown here is derived from an EMBL/GenBank/DDBJ whole genome shotgun (WGS) entry which is preliminary data.</text>
</comment>
<protein>
    <submittedName>
        <fullName evidence="1">Uncharacterized protein</fullName>
    </submittedName>
</protein>
<keyword evidence="2" id="KW-1185">Reference proteome</keyword>
<dbReference type="Proteomes" id="UP001234297">
    <property type="component" value="Chromosome 10"/>
</dbReference>
<proteinExistence type="predicted"/>
<sequence length="164" mass="18607">MRPRTKIKLEEYIDFHENPLQPDLTINHINQIINMHGFIKLHNRPKKELLDALSSIDEKLSPLRSTVQESISSCAFLSIEEVKEDLAALEWQECPVQSIMTAKPVEEDSTDGGIWFLSSAAFARIKRKMRTKSRKRKSIQAVVEALPPLVSVEDGYGFLQIGSC</sequence>
<evidence type="ECO:0000313" key="2">
    <source>
        <dbReference type="Proteomes" id="UP001234297"/>
    </source>
</evidence>
<dbReference type="EMBL" id="CM056818">
    <property type="protein sequence ID" value="KAJ8623390.1"/>
    <property type="molecule type" value="Genomic_DNA"/>
</dbReference>